<dbReference type="InterPro" id="IPR013611">
    <property type="entry name" value="Transp-assoc_OB_typ2"/>
</dbReference>
<dbReference type="InterPro" id="IPR017879">
    <property type="entry name" value="PotA_ATP-bd"/>
</dbReference>
<keyword evidence="1 7" id="KW-0813">Transport</keyword>
<evidence type="ECO:0000313" key="9">
    <source>
        <dbReference type="EMBL" id="CUO56408.1"/>
    </source>
</evidence>
<protein>
    <recommendedName>
        <fullName evidence="7">Spermidine/putrescine import ATP-binding protein PotA</fullName>
        <ecNumber evidence="7">7.6.2.11</ecNumber>
    </recommendedName>
</protein>
<evidence type="ECO:0000313" key="12">
    <source>
        <dbReference type="Proteomes" id="UP000477156"/>
    </source>
</evidence>
<evidence type="ECO:0000256" key="4">
    <source>
        <dbReference type="ARBA" id="ARBA00022840"/>
    </source>
</evidence>
<evidence type="ECO:0000313" key="11">
    <source>
        <dbReference type="Proteomes" id="UP000095431"/>
    </source>
</evidence>
<dbReference type="InterPro" id="IPR003593">
    <property type="entry name" value="AAA+_ATPase"/>
</dbReference>
<proteinExistence type="inferred from homology"/>
<reference evidence="9 11" key="1">
    <citation type="submission" date="2015-09" db="EMBL/GenBank/DDBJ databases">
        <authorList>
            <consortium name="Pathogen Informatics"/>
        </authorList>
    </citation>
    <scope>NUCLEOTIDE SEQUENCE [LARGE SCALE GENOMIC DNA]</scope>
    <source>
        <strain evidence="9 11">2789STDY5834863</strain>
    </source>
</reference>
<dbReference type="PANTHER" id="PTHR42781:SF4">
    <property type="entry name" value="SPERMIDINE_PUTRESCINE IMPORT ATP-BINDING PROTEIN POTA"/>
    <property type="match status" value="1"/>
</dbReference>
<dbReference type="EMBL" id="WWVF01000032">
    <property type="protein sequence ID" value="MZS90255.1"/>
    <property type="molecule type" value="Genomic_DNA"/>
</dbReference>
<dbReference type="SUPFAM" id="SSF50331">
    <property type="entry name" value="MOP-like"/>
    <property type="match status" value="1"/>
</dbReference>
<keyword evidence="3 7" id="KW-0547">Nucleotide-binding</keyword>
<dbReference type="Pfam" id="PF00005">
    <property type="entry name" value="ABC_tran"/>
    <property type="match status" value="1"/>
</dbReference>
<reference evidence="10 12" key="2">
    <citation type="journal article" date="2019" name="Nat. Med.">
        <title>A library of human gut bacterial isolates paired with longitudinal multiomics data enables mechanistic microbiome research.</title>
        <authorList>
            <person name="Poyet M."/>
            <person name="Groussin M."/>
            <person name="Gibbons S.M."/>
            <person name="Avila-Pacheco J."/>
            <person name="Jiang X."/>
            <person name="Kearney S.M."/>
            <person name="Perrotta A.R."/>
            <person name="Berdy B."/>
            <person name="Zhao S."/>
            <person name="Lieberman T.D."/>
            <person name="Swanson P.K."/>
            <person name="Smith M."/>
            <person name="Roesemann S."/>
            <person name="Alexander J.E."/>
            <person name="Rich S.A."/>
            <person name="Livny J."/>
            <person name="Vlamakis H."/>
            <person name="Clish C."/>
            <person name="Bullock K."/>
            <person name="Deik A."/>
            <person name="Scott J."/>
            <person name="Pierce K.A."/>
            <person name="Xavier R.J."/>
            <person name="Alm E.J."/>
        </authorList>
    </citation>
    <scope>NUCLEOTIDE SEQUENCE [LARGE SCALE GENOMIC DNA]</scope>
    <source>
        <strain evidence="10 12">BIOML-A12</strain>
    </source>
</reference>
<evidence type="ECO:0000313" key="10">
    <source>
        <dbReference type="EMBL" id="MZS90255.1"/>
    </source>
</evidence>
<dbReference type="GO" id="GO:0005524">
    <property type="term" value="F:ATP binding"/>
    <property type="evidence" value="ECO:0007669"/>
    <property type="project" value="UniProtKB-KW"/>
</dbReference>
<dbReference type="PANTHER" id="PTHR42781">
    <property type="entry name" value="SPERMIDINE/PUTRESCINE IMPORT ATP-BINDING PROTEIN POTA"/>
    <property type="match status" value="1"/>
</dbReference>
<keyword evidence="6 7" id="KW-0472">Membrane</keyword>
<dbReference type="EMBL" id="CYZN01000028">
    <property type="protein sequence ID" value="CUO56408.1"/>
    <property type="molecule type" value="Genomic_DNA"/>
</dbReference>
<dbReference type="RefSeq" id="WP_055059478.1">
    <property type="nucleotide sequence ID" value="NZ_BTHH01000026.1"/>
</dbReference>
<gene>
    <name evidence="9" type="primary">potA_2</name>
    <name evidence="7 10" type="synonym">potA</name>
    <name evidence="9" type="ORF">ERS852478_03194</name>
    <name evidence="10" type="ORF">GT712_14540</name>
</gene>
<comment type="catalytic activity">
    <reaction evidence="7">
        <text>ATP + H2O + polyamine-[polyamine-binding protein]Side 1 = ADP + phosphate + polyamineSide 2 + [polyamine-binding protein]Side 1.</text>
        <dbReference type="EC" id="7.6.2.11"/>
    </reaction>
</comment>
<dbReference type="Gene3D" id="2.40.50.100">
    <property type="match status" value="1"/>
</dbReference>
<evidence type="ECO:0000256" key="6">
    <source>
        <dbReference type="ARBA" id="ARBA00023136"/>
    </source>
</evidence>
<dbReference type="SUPFAM" id="SSF52540">
    <property type="entry name" value="P-loop containing nucleoside triphosphate hydrolases"/>
    <property type="match status" value="1"/>
</dbReference>
<dbReference type="Pfam" id="PF08402">
    <property type="entry name" value="TOBE_2"/>
    <property type="match status" value="1"/>
</dbReference>
<dbReference type="CDD" id="cd03300">
    <property type="entry name" value="ABC_PotA_N"/>
    <property type="match status" value="1"/>
</dbReference>
<evidence type="ECO:0000256" key="5">
    <source>
        <dbReference type="ARBA" id="ARBA00022967"/>
    </source>
</evidence>
<dbReference type="InterPro" id="IPR017871">
    <property type="entry name" value="ABC_transporter-like_CS"/>
</dbReference>
<sequence length="399" mass="43364">MAEVSLELKEIKKSFTEGEAVLDNISLEISKGEFITLLGSSGCGKTTTLRIIAGLEQPDAGSVWLDGREVTGLEPNQRDVNTVFQNYALFPHMNVAENIGYGLKLKKVPKSEIRKKVSQMLELVQLEGYEKRKPSELSGGQKQRVAIARALVNNPKVLLLDEPLGALDLQLRRAMQIELKHLQKKLGITFIYITHDQEEAINMSDRIAVMRDGRIEQIGTPDEIYNHPKTSYVATFVGNANILHGVAESIQGENAIVKIGNDKVIVKLETSQQNTGAKQHLTAGENVTLAVRSENILLQEAAAIGDTGTDNGDTVDISVAGGISDIHDTNSISGLQATVTEKNFAGGQLRVTLKLSDGTQLIASRYGIDASVAEGQTVRCSFLPTDAVLVDREDIHEEA</sequence>
<dbReference type="InterPro" id="IPR005893">
    <property type="entry name" value="PotA-like"/>
</dbReference>
<dbReference type="InterPro" id="IPR008995">
    <property type="entry name" value="Mo/tungstate-bd_C_term_dom"/>
</dbReference>
<keyword evidence="2 7" id="KW-1003">Cell membrane</keyword>
<feature type="domain" description="ABC transporter" evidence="8">
    <location>
        <begin position="6"/>
        <end position="237"/>
    </location>
</feature>
<dbReference type="GO" id="GO:0015594">
    <property type="term" value="F:ABC-type putrescine transporter activity"/>
    <property type="evidence" value="ECO:0007669"/>
    <property type="project" value="InterPro"/>
</dbReference>
<dbReference type="GO" id="GO:0016887">
    <property type="term" value="F:ATP hydrolysis activity"/>
    <property type="evidence" value="ECO:0007669"/>
    <property type="project" value="InterPro"/>
</dbReference>
<dbReference type="eggNOG" id="COG3842">
    <property type="taxonomic scope" value="Bacteria"/>
</dbReference>
<dbReference type="PROSITE" id="PS00211">
    <property type="entry name" value="ABC_TRANSPORTER_1"/>
    <property type="match status" value="1"/>
</dbReference>
<organism evidence="9 11">
    <name type="scientific">Blautia wexlerae</name>
    <dbReference type="NCBI Taxonomy" id="418240"/>
    <lineage>
        <taxon>Bacteria</taxon>
        <taxon>Bacillati</taxon>
        <taxon>Bacillota</taxon>
        <taxon>Clostridia</taxon>
        <taxon>Lachnospirales</taxon>
        <taxon>Lachnospiraceae</taxon>
        <taxon>Blautia</taxon>
    </lineage>
</organism>
<dbReference type="Gene3D" id="3.40.50.300">
    <property type="entry name" value="P-loop containing nucleotide triphosphate hydrolases"/>
    <property type="match status" value="1"/>
</dbReference>
<dbReference type="GO" id="GO:0043190">
    <property type="term" value="C:ATP-binding cassette (ABC) transporter complex"/>
    <property type="evidence" value="ECO:0007669"/>
    <property type="project" value="InterPro"/>
</dbReference>
<evidence type="ECO:0000256" key="2">
    <source>
        <dbReference type="ARBA" id="ARBA00022475"/>
    </source>
</evidence>
<evidence type="ECO:0000256" key="7">
    <source>
        <dbReference type="RuleBase" id="RU364083"/>
    </source>
</evidence>
<dbReference type="InterPro" id="IPR050093">
    <property type="entry name" value="ABC_SmlMolc_Importer"/>
</dbReference>
<evidence type="ECO:0000256" key="3">
    <source>
        <dbReference type="ARBA" id="ARBA00022741"/>
    </source>
</evidence>
<dbReference type="Proteomes" id="UP000477156">
    <property type="component" value="Unassembled WGS sequence"/>
</dbReference>
<keyword evidence="9" id="KW-0378">Hydrolase</keyword>
<comment type="similarity">
    <text evidence="7">Belongs to the ABC transporter superfamily. Spermidine/putrescine importer (TC 3.A.1.11.1) family.</text>
</comment>
<dbReference type="EC" id="7.6.2.11" evidence="7"/>
<evidence type="ECO:0000256" key="1">
    <source>
        <dbReference type="ARBA" id="ARBA00022448"/>
    </source>
</evidence>
<dbReference type="NCBIfam" id="TIGR01187">
    <property type="entry name" value="potA"/>
    <property type="match status" value="1"/>
</dbReference>
<keyword evidence="4 7" id="KW-0067">ATP-binding</keyword>
<dbReference type="FunFam" id="3.40.50.300:FF:000133">
    <property type="entry name" value="Spermidine/putrescine import ATP-binding protein PotA"/>
    <property type="match status" value="1"/>
</dbReference>
<evidence type="ECO:0000259" key="8">
    <source>
        <dbReference type="PROSITE" id="PS50893"/>
    </source>
</evidence>
<dbReference type="Proteomes" id="UP000095431">
    <property type="component" value="Unassembled WGS sequence"/>
</dbReference>
<comment type="function">
    <text evidence="7">Part of the ABC transporter complex PotABCD involved in spermidine/putrescine import. Responsible for energy coupling to the transport system.</text>
</comment>
<dbReference type="InterPro" id="IPR027417">
    <property type="entry name" value="P-loop_NTPase"/>
</dbReference>
<accession>A0A174G5J0</accession>
<comment type="subunit">
    <text evidence="7">The complex is composed of two ATP-binding proteins (PotA), two transmembrane proteins (PotB and PotC) and a solute-binding protein (PotD).</text>
</comment>
<dbReference type="SMART" id="SM00382">
    <property type="entry name" value="AAA"/>
    <property type="match status" value="1"/>
</dbReference>
<dbReference type="AlphaFoldDB" id="A0A174G5J0"/>
<dbReference type="PROSITE" id="PS50893">
    <property type="entry name" value="ABC_TRANSPORTER_2"/>
    <property type="match status" value="1"/>
</dbReference>
<dbReference type="InterPro" id="IPR003439">
    <property type="entry name" value="ABC_transporter-like_ATP-bd"/>
</dbReference>
<name>A0A174G5J0_9FIRM</name>
<keyword evidence="5 7" id="KW-1278">Translocase</keyword>